<evidence type="ECO:0000256" key="1">
    <source>
        <dbReference type="SAM" id="SignalP"/>
    </source>
</evidence>
<dbReference type="Pfam" id="PF02520">
    <property type="entry name" value="ANIS5_cation-bd"/>
    <property type="match status" value="1"/>
</dbReference>
<proteinExistence type="predicted"/>
<keyword evidence="4" id="KW-1185">Reference proteome</keyword>
<dbReference type="PANTHER" id="PTHR21593:SF36">
    <property type="entry name" value="DUF148 DOMAIN-CONTAINING PROTEIN-RELATED"/>
    <property type="match status" value="1"/>
</dbReference>
<accession>A0A016V522</accession>
<evidence type="ECO:0000313" key="3">
    <source>
        <dbReference type="EMBL" id="EYC22784.1"/>
    </source>
</evidence>
<evidence type="ECO:0000313" key="4">
    <source>
        <dbReference type="Proteomes" id="UP000024635"/>
    </source>
</evidence>
<keyword evidence="1" id="KW-0732">Signal</keyword>
<dbReference type="STRING" id="53326.A0A016V522"/>
<feature type="domain" description="SXP/RAL-2 family protein Ani s 5-like cation-binding" evidence="2">
    <location>
        <begin position="91"/>
        <end position="185"/>
    </location>
</feature>
<evidence type="ECO:0000259" key="2">
    <source>
        <dbReference type="Pfam" id="PF02520"/>
    </source>
</evidence>
<feature type="signal peptide" evidence="1">
    <location>
        <begin position="1"/>
        <end position="18"/>
    </location>
</feature>
<dbReference type="InterPro" id="IPR003677">
    <property type="entry name" value="ANIS5_cation-bd"/>
</dbReference>
<organism evidence="3 4">
    <name type="scientific">Ancylostoma ceylanicum</name>
    <dbReference type="NCBI Taxonomy" id="53326"/>
    <lineage>
        <taxon>Eukaryota</taxon>
        <taxon>Metazoa</taxon>
        <taxon>Ecdysozoa</taxon>
        <taxon>Nematoda</taxon>
        <taxon>Chromadorea</taxon>
        <taxon>Rhabditida</taxon>
        <taxon>Rhabditina</taxon>
        <taxon>Rhabditomorpha</taxon>
        <taxon>Strongyloidea</taxon>
        <taxon>Ancylostomatidae</taxon>
        <taxon>Ancylostomatinae</taxon>
        <taxon>Ancylostoma</taxon>
    </lineage>
</organism>
<name>A0A016V522_9BILA</name>
<reference evidence="4" key="1">
    <citation type="journal article" date="2015" name="Nat. Genet.">
        <title>The genome and transcriptome of the zoonotic hookworm Ancylostoma ceylanicum identify infection-specific gene families.</title>
        <authorList>
            <person name="Schwarz E.M."/>
            <person name="Hu Y."/>
            <person name="Antoshechkin I."/>
            <person name="Miller M.M."/>
            <person name="Sternberg P.W."/>
            <person name="Aroian R.V."/>
        </authorList>
    </citation>
    <scope>NUCLEOTIDE SEQUENCE</scope>
    <source>
        <strain evidence="4">HY135</strain>
    </source>
</reference>
<comment type="caution">
    <text evidence="3">The sequence shown here is derived from an EMBL/GenBank/DDBJ whole genome shotgun (WGS) entry which is preliminary data.</text>
</comment>
<dbReference type="AlphaFoldDB" id="A0A016V522"/>
<feature type="chain" id="PRO_5001493091" description="SXP/RAL-2 family protein Ani s 5-like cation-binding domain-containing protein" evidence="1">
    <location>
        <begin position="19"/>
        <end position="210"/>
    </location>
</feature>
<dbReference type="InterPro" id="IPR052823">
    <property type="entry name" value="SXP/RAL-2_related"/>
</dbReference>
<dbReference type="PANTHER" id="PTHR21593">
    <property type="entry name" value="PRION-LIKE- Q/N-RICH -DOMAIN-BEARING PROTEIN PROTEIN"/>
    <property type="match status" value="1"/>
</dbReference>
<dbReference type="OrthoDB" id="5870532at2759"/>
<protein>
    <recommendedName>
        <fullName evidence="2">SXP/RAL-2 family protein Ani s 5-like cation-binding domain-containing protein</fullName>
    </recommendedName>
</protein>
<dbReference type="Proteomes" id="UP000024635">
    <property type="component" value="Unassembled WGS sequence"/>
</dbReference>
<dbReference type="EMBL" id="JARK01001352">
    <property type="protein sequence ID" value="EYC22784.1"/>
    <property type="molecule type" value="Genomic_DNA"/>
</dbReference>
<gene>
    <name evidence="3" type="primary">Acey_s0016.g2945</name>
    <name evidence="3" type="ORF">Y032_0016g2945</name>
</gene>
<sequence>MPGMKILSLLFCVSLALARYPYDYNNGYTNNNPYGNDYGNNNYGNNNFGNNNNDYGNNYGNNNGKPYGNSYEPSVPYVLPLTFLRKVSREAAMAFRKIGQDRSQSVREVEEQRIKWAMDNRLEKQYKEYADAGEKGVRNFFDATKKLISKLDQLFSKSKNVVEDKSLSYDSMKKAVRKVFSGLTEKQQMIASFIIYTYGLNFFPFLNGTR</sequence>